<evidence type="ECO:0000313" key="1">
    <source>
        <dbReference type="EMBL" id="TCK64939.1"/>
    </source>
</evidence>
<dbReference type="RefSeq" id="WP_132302974.1">
    <property type="nucleotide sequence ID" value="NZ_CP170642.1"/>
</dbReference>
<dbReference type="AlphaFoldDB" id="A0A4R1KME2"/>
<dbReference type="Proteomes" id="UP000295496">
    <property type="component" value="Unassembled WGS sequence"/>
</dbReference>
<dbReference type="EMBL" id="SMGJ01000012">
    <property type="protein sequence ID" value="TCK64939.1"/>
    <property type="molecule type" value="Genomic_DNA"/>
</dbReference>
<gene>
    <name evidence="1" type="ORF">EV692_2424</name>
</gene>
<keyword evidence="2" id="KW-1185">Reference proteome</keyword>
<proteinExistence type="predicted"/>
<evidence type="ECO:0000313" key="2">
    <source>
        <dbReference type="Proteomes" id="UP000295496"/>
    </source>
</evidence>
<organism evidence="1 2">
    <name type="scientific">Lonepinella koalarum</name>
    <dbReference type="NCBI Taxonomy" id="53417"/>
    <lineage>
        <taxon>Bacteria</taxon>
        <taxon>Pseudomonadati</taxon>
        <taxon>Pseudomonadota</taxon>
        <taxon>Gammaproteobacteria</taxon>
        <taxon>Pasteurellales</taxon>
        <taxon>Pasteurellaceae</taxon>
        <taxon>Lonepinella</taxon>
    </lineage>
</organism>
<sequence>MKCKCPACGAVLSLDVLLQHEQASQAVFSALSINGEFGRLAVQYLGLFRPEKTMLTMERLTKVLNELLDIVNAGGFKRNGQQVNTSLDSWIDGLNAVLTNRHAIKRPLTSHNYLLEVVSQRQGRVVRVINHAESRRFESKTGKAVASLVEFANE</sequence>
<comment type="caution">
    <text evidence="1">The sequence shown here is derived from an EMBL/GenBank/DDBJ whole genome shotgun (WGS) entry which is preliminary data.</text>
</comment>
<dbReference type="OrthoDB" id="6872885at2"/>
<name>A0A4R1KME2_9PAST</name>
<protein>
    <submittedName>
        <fullName evidence="1">Uncharacterized protein</fullName>
    </submittedName>
</protein>
<accession>A0A4R1KME2</accession>
<reference evidence="1 2" key="1">
    <citation type="submission" date="2019-03" db="EMBL/GenBank/DDBJ databases">
        <title>Genomic Encyclopedia of Type Strains, Phase IV (KMG-IV): sequencing the most valuable type-strain genomes for metagenomic binning, comparative biology and taxonomic classification.</title>
        <authorList>
            <person name="Goeker M."/>
        </authorList>
    </citation>
    <scope>NUCLEOTIDE SEQUENCE [LARGE SCALE GENOMIC DNA]</scope>
    <source>
        <strain evidence="1 2">DSM 10053</strain>
    </source>
</reference>